<gene>
    <name evidence="5" type="ORF">LAESUDRAFT_706049</name>
</gene>
<dbReference type="PANTHER" id="PTHR13390:SF0">
    <property type="entry name" value="LIPID DROPLET-ASSOCIATED HYDROLASE"/>
    <property type="match status" value="1"/>
</dbReference>
<dbReference type="STRING" id="1314785.A0A165C8W5"/>
<comment type="similarity">
    <text evidence="2">Belongs to the AB hydrolase superfamily. LDAH family.</text>
</comment>
<evidence type="ECO:0000313" key="6">
    <source>
        <dbReference type="Proteomes" id="UP000076871"/>
    </source>
</evidence>
<proteinExistence type="inferred from homology"/>
<dbReference type="GO" id="GO:0005811">
    <property type="term" value="C:lipid droplet"/>
    <property type="evidence" value="ECO:0007669"/>
    <property type="project" value="UniProtKB-SubCell"/>
</dbReference>
<accession>A0A165C8W5</accession>
<name>A0A165C8W5_9APHY</name>
<dbReference type="OrthoDB" id="448051at2759"/>
<evidence type="ECO:0000256" key="4">
    <source>
        <dbReference type="ARBA" id="ARBA00022801"/>
    </source>
</evidence>
<dbReference type="RefSeq" id="XP_040760143.1">
    <property type="nucleotide sequence ID" value="XM_040906608.1"/>
</dbReference>
<dbReference type="EMBL" id="KV427652">
    <property type="protein sequence ID" value="KZT02403.1"/>
    <property type="molecule type" value="Genomic_DNA"/>
</dbReference>
<dbReference type="Proteomes" id="UP000076871">
    <property type="component" value="Unassembled WGS sequence"/>
</dbReference>
<dbReference type="AlphaFoldDB" id="A0A165C8W5"/>
<dbReference type="Pfam" id="PF10230">
    <property type="entry name" value="LIDHydrolase"/>
    <property type="match status" value="1"/>
</dbReference>
<evidence type="ECO:0000256" key="2">
    <source>
        <dbReference type="ARBA" id="ARBA00008300"/>
    </source>
</evidence>
<sequence>MSAATTTSLPPFLQPLPCDAAVDEPCVNAVFPHPQLGASAHAIWWPPSVQSPPGILLFIPGNPGLVEFYTPFLTELHNKCKGNLAILAHAHLGHSPTIPHGDEPPTHAIAGLTTLIQSAIEALDAIQLTFPSSKLTITAHSMGCWVTLQVLKARPNTISSVFLLFPTICHIANTPNGRSLSWLFKPPFPRLIAAASVLAQILPLHTLSALFSDWPHAQILVLRSLLRSPSAILACLNLAHDEMNAIQDLDTTILQEHQQRLHFYFAEEDHWVGEQKETILKAFHADAGAVKIVHGLQDIPHAFCINHGVQLAEQCFKWLQGAGVA</sequence>
<keyword evidence="6" id="KW-1185">Reference proteome</keyword>
<keyword evidence="3" id="KW-0551">Lipid droplet</keyword>
<dbReference type="PANTHER" id="PTHR13390">
    <property type="entry name" value="LIPASE"/>
    <property type="match status" value="1"/>
</dbReference>
<dbReference type="Gene3D" id="3.40.50.1820">
    <property type="entry name" value="alpha/beta hydrolase"/>
    <property type="match status" value="1"/>
</dbReference>
<dbReference type="GeneID" id="63823637"/>
<comment type="subcellular location">
    <subcellularLocation>
        <location evidence="1">Lipid droplet</location>
    </subcellularLocation>
</comment>
<reference evidence="5 6" key="1">
    <citation type="journal article" date="2016" name="Mol. Biol. Evol.">
        <title>Comparative Genomics of Early-Diverging Mushroom-Forming Fungi Provides Insights into the Origins of Lignocellulose Decay Capabilities.</title>
        <authorList>
            <person name="Nagy L.G."/>
            <person name="Riley R."/>
            <person name="Tritt A."/>
            <person name="Adam C."/>
            <person name="Daum C."/>
            <person name="Floudas D."/>
            <person name="Sun H."/>
            <person name="Yadav J.S."/>
            <person name="Pangilinan J."/>
            <person name="Larsson K.H."/>
            <person name="Matsuura K."/>
            <person name="Barry K."/>
            <person name="Labutti K."/>
            <person name="Kuo R."/>
            <person name="Ohm R.A."/>
            <person name="Bhattacharya S.S."/>
            <person name="Shirouzu T."/>
            <person name="Yoshinaga Y."/>
            <person name="Martin F.M."/>
            <person name="Grigoriev I.V."/>
            <person name="Hibbett D.S."/>
        </authorList>
    </citation>
    <scope>NUCLEOTIDE SEQUENCE [LARGE SCALE GENOMIC DNA]</scope>
    <source>
        <strain evidence="5 6">93-53</strain>
    </source>
</reference>
<dbReference type="GO" id="GO:0016298">
    <property type="term" value="F:lipase activity"/>
    <property type="evidence" value="ECO:0007669"/>
    <property type="project" value="InterPro"/>
</dbReference>
<organism evidence="5 6">
    <name type="scientific">Laetiporus sulphureus 93-53</name>
    <dbReference type="NCBI Taxonomy" id="1314785"/>
    <lineage>
        <taxon>Eukaryota</taxon>
        <taxon>Fungi</taxon>
        <taxon>Dikarya</taxon>
        <taxon>Basidiomycota</taxon>
        <taxon>Agaricomycotina</taxon>
        <taxon>Agaricomycetes</taxon>
        <taxon>Polyporales</taxon>
        <taxon>Laetiporus</taxon>
    </lineage>
</organism>
<evidence type="ECO:0000256" key="3">
    <source>
        <dbReference type="ARBA" id="ARBA00022677"/>
    </source>
</evidence>
<dbReference type="InParanoid" id="A0A165C8W5"/>
<protein>
    <recommendedName>
        <fullName evidence="7">Alpha/beta-hydrolase</fullName>
    </recommendedName>
</protein>
<dbReference type="InterPro" id="IPR019363">
    <property type="entry name" value="LDAH"/>
</dbReference>
<evidence type="ECO:0008006" key="7">
    <source>
        <dbReference type="Google" id="ProtNLM"/>
    </source>
</evidence>
<dbReference type="GO" id="GO:0019915">
    <property type="term" value="P:lipid storage"/>
    <property type="evidence" value="ECO:0007669"/>
    <property type="project" value="InterPro"/>
</dbReference>
<keyword evidence="4" id="KW-0378">Hydrolase</keyword>
<dbReference type="InterPro" id="IPR029058">
    <property type="entry name" value="AB_hydrolase_fold"/>
</dbReference>
<dbReference type="SUPFAM" id="SSF53474">
    <property type="entry name" value="alpha/beta-Hydrolases"/>
    <property type="match status" value="1"/>
</dbReference>
<evidence type="ECO:0000256" key="1">
    <source>
        <dbReference type="ARBA" id="ARBA00004502"/>
    </source>
</evidence>
<evidence type="ECO:0000313" key="5">
    <source>
        <dbReference type="EMBL" id="KZT02403.1"/>
    </source>
</evidence>